<evidence type="ECO:0000256" key="8">
    <source>
        <dbReference type="ARBA" id="ARBA00023012"/>
    </source>
</evidence>
<dbReference type="InterPro" id="IPR001610">
    <property type="entry name" value="PAC"/>
</dbReference>
<evidence type="ECO:0000256" key="7">
    <source>
        <dbReference type="ARBA" id="ARBA00022777"/>
    </source>
</evidence>
<evidence type="ECO:0000313" key="17">
    <source>
        <dbReference type="Proteomes" id="UP000449710"/>
    </source>
</evidence>
<dbReference type="SMART" id="SM00086">
    <property type="entry name" value="PAC"/>
    <property type="match status" value="1"/>
</dbReference>
<evidence type="ECO:0000313" key="16">
    <source>
        <dbReference type="EMBL" id="NBG87693.1"/>
    </source>
</evidence>
<dbReference type="SMART" id="SM00387">
    <property type="entry name" value="HATPase_c"/>
    <property type="match status" value="1"/>
</dbReference>
<dbReference type="PROSITE" id="PS50109">
    <property type="entry name" value="HIS_KIN"/>
    <property type="match status" value="1"/>
</dbReference>
<dbReference type="Gene3D" id="3.30.565.10">
    <property type="entry name" value="Histidine kinase-like ATPase, C-terminal domain"/>
    <property type="match status" value="1"/>
</dbReference>
<keyword evidence="12" id="KW-0175">Coiled coil</keyword>
<dbReference type="PANTHER" id="PTHR43711:SF30">
    <property type="entry name" value="HISTIDINE KINASE"/>
    <property type="match status" value="1"/>
</dbReference>
<dbReference type="FunFam" id="3.30.565.10:FF:000006">
    <property type="entry name" value="Sensor histidine kinase WalK"/>
    <property type="match status" value="1"/>
</dbReference>
<keyword evidence="5 11" id="KW-0597">Phosphoprotein</keyword>
<keyword evidence="9" id="KW-0472">Membrane</keyword>
<feature type="domain" description="Histidine kinase" evidence="13">
    <location>
        <begin position="403"/>
        <end position="617"/>
    </location>
</feature>
<dbReference type="Gene3D" id="3.30.450.20">
    <property type="entry name" value="PAS domain"/>
    <property type="match status" value="2"/>
</dbReference>
<evidence type="ECO:0000259" key="13">
    <source>
        <dbReference type="PROSITE" id="PS50109"/>
    </source>
</evidence>
<dbReference type="CDD" id="cd00156">
    <property type="entry name" value="REC"/>
    <property type="match status" value="1"/>
</dbReference>
<dbReference type="InterPro" id="IPR000700">
    <property type="entry name" value="PAS-assoc_C"/>
</dbReference>
<dbReference type="InterPro" id="IPR036890">
    <property type="entry name" value="HATPase_C_sf"/>
</dbReference>
<dbReference type="InterPro" id="IPR050736">
    <property type="entry name" value="Sensor_HK_Regulatory"/>
</dbReference>
<dbReference type="InterPro" id="IPR000014">
    <property type="entry name" value="PAS"/>
</dbReference>
<comment type="function">
    <text evidence="10">May play the central regulatory role in sporulation. It may be an element of the effector pathway responsible for the activation of sporulation genes in response to nutritional stress. Spo0A may act in concert with spo0H (a sigma factor) to control the expression of some genes that are critical to the sporulation process.</text>
</comment>
<keyword evidence="17" id="KW-1185">Reference proteome</keyword>
<dbReference type="PANTHER" id="PTHR43711">
    <property type="entry name" value="TWO-COMPONENT HISTIDINE KINASE"/>
    <property type="match status" value="1"/>
</dbReference>
<comment type="subcellular location">
    <subcellularLocation>
        <location evidence="2">Membrane</location>
    </subcellularLocation>
</comment>
<dbReference type="SUPFAM" id="SSF52172">
    <property type="entry name" value="CheY-like"/>
    <property type="match status" value="1"/>
</dbReference>
<dbReference type="InterPro" id="IPR003594">
    <property type="entry name" value="HATPase_dom"/>
</dbReference>
<dbReference type="CDD" id="cd00075">
    <property type="entry name" value="HATPase"/>
    <property type="match status" value="1"/>
</dbReference>
<dbReference type="GO" id="GO:0016020">
    <property type="term" value="C:membrane"/>
    <property type="evidence" value="ECO:0007669"/>
    <property type="project" value="UniProtKB-SubCell"/>
</dbReference>
<dbReference type="Pfam" id="PF00512">
    <property type="entry name" value="HisKA"/>
    <property type="match status" value="1"/>
</dbReference>
<dbReference type="SUPFAM" id="SSF55785">
    <property type="entry name" value="PYP-like sensor domain (PAS domain)"/>
    <property type="match status" value="2"/>
</dbReference>
<comment type="catalytic activity">
    <reaction evidence="1">
        <text>ATP + protein L-histidine = ADP + protein N-phospho-L-histidine.</text>
        <dbReference type="EC" id="2.7.13.3"/>
    </reaction>
</comment>
<feature type="coiled-coil region" evidence="12">
    <location>
        <begin position="92"/>
        <end position="119"/>
    </location>
</feature>
<dbReference type="Proteomes" id="UP000449710">
    <property type="component" value="Unassembled WGS sequence"/>
</dbReference>
<evidence type="ECO:0000256" key="1">
    <source>
        <dbReference type="ARBA" id="ARBA00000085"/>
    </source>
</evidence>
<evidence type="ECO:0000256" key="6">
    <source>
        <dbReference type="ARBA" id="ARBA00022679"/>
    </source>
</evidence>
<dbReference type="Gene3D" id="3.40.50.2300">
    <property type="match status" value="1"/>
</dbReference>
<dbReference type="NCBIfam" id="TIGR00229">
    <property type="entry name" value="sensory_box"/>
    <property type="match status" value="1"/>
</dbReference>
<keyword evidence="8" id="KW-0902">Two-component regulatory system</keyword>
<sequence>MSVNDRFIQSTGYQREELVGNTTRILKSGYHGDTFYKHMWETISKGKIWNNEMKNKRKDDRFFWVNATIVPYLSTEGKPFQYILIGIDVTETKEIQQKMKEYLEEMQRTKNKIEKYSSLNQSLTMTLDKEQFFDIVFTYFQETYGFDKGILMDVKKKQHRTKGLREEKIESLLEKENVEEILSRLEEEKFFVIRRKAYGEEQGIAEEAFDCYDFYTGILSTEGTVEGFFALTRLGRPFSEEEIEEINGLMKQLAVALSRIDMYEQVENTKNLNENIIENVNEGLQLVSLEGKMLQYNNVLADLLRLNGYEGKLRVQQSIWIDDFIEGAVEKEKLKDFFRESIEFSANKSKNLRFTLEGEPPVFVELYASPVFMHEQKIGTIFVYRDITKEYEVDRMKSELVSTVSHELRTPLSSVLGFSEMLLMKELKPERQKKYLETIHKEATRLTNLINDFLDLQRMESGKQEYTMELHSVNEIAMEGIEKFKHESKHNVNIVDNARFAKAKVDRDRINQVFTNLISNSIKFSPEGGDVTITLKNRKDDLVVGIKDQGMGIPPEALTNIFDKFRRIDNSETRKIGGTGLGLSICKEIIEAHGGRIRIESIENQGTTVYFSLPAHIEDHEGDHGVLEKESEDNSDENGDNVMLVEDDISLALLLSETLKARGFKVFHHIRPQSALKNAKETNFSAVVVDLMLGDDMTGWDLIKELNEHKATKDIPVIISSALEKSEELIKNCKVYDYLVKPYSAEELLRIMLEIQGKKKSD</sequence>
<keyword evidence="6" id="KW-0808">Transferase</keyword>
<dbReference type="FunFam" id="1.10.287.130:FF:000001">
    <property type="entry name" value="Two-component sensor histidine kinase"/>
    <property type="match status" value="1"/>
</dbReference>
<dbReference type="InterPro" id="IPR004358">
    <property type="entry name" value="Sig_transdc_His_kin-like_C"/>
</dbReference>
<dbReference type="PROSITE" id="PS50110">
    <property type="entry name" value="RESPONSE_REGULATORY"/>
    <property type="match status" value="1"/>
</dbReference>
<dbReference type="InterPro" id="IPR029016">
    <property type="entry name" value="GAF-like_dom_sf"/>
</dbReference>
<evidence type="ECO:0000256" key="5">
    <source>
        <dbReference type="ARBA" id="ARBA00022553"/>
    </source>
</evidence>
<comment type="caution">
    <text evidence="16">The sequence shown here is derived from an EMBL/GenBank/DDBJ whole genome shotgun (WGS) entry which is preliminary data.</text>
</comment>
<dbReference type="AlphaFoldDB" id="A0AA43XJ14"/>
<gene>
    <name evidence="16" type="ORF">ISALK_04185</name>
</gene>
<dbReference type="EC" id="2.7.13.3" evidence="3"/>
<evidence type="ECO:0000256" key="9">
    <source>
        <dbReference type="ARBA" id="ARBA00023136"/>
    </source>
</evidence>
<dbReference type="SUPFAM" id="SSF47384">
    <property type="entry name" value="Homodimeric domain of signal transducing histidine kinase"/>
    <property type="match status" value="1"/>
</dbReference>
<dbReference type="InterPro" id="IPR035965">
    <property type="entry name" value="PAS-like_dom_sf"/>
</dbReference>
<protein>
    <recommendedName>
        <fullName evidence="4">Stage 0 sporulation protein A homolog</fullName>
        <ecNumber evidence="3">2.7.13.3</ecNumber>
    </recommendedName>
</protein>
<dbReference type="CDD" id="cd00130">
    <property type="entry name" value="PAS"/>
    <property type="match status" value="1"/>
</dbReference>
<evidence type="ECO:0000256" key="3">
    <source>
        <dbReference type="ARBA" id="ARBA00012438"/>
    </source>
</evidence>
<accession>A0AA43XJ14</accession>
<dbReference type="InterPro" id="IPR003661">
    <property type="entry name" value="HisK_dim/P_dom"/>
</dbReference>
<feature type="domain" description="Response regulatory" evidence="14">
    <location>
        <begin position="641"/>
        <end position="756"/>
    </location>
</feature>
<evidence type="ECO:0000256" key="12">
    <source>
        <dbReference type="SAM" id="Coils"/>
    </source>
</evidence>
<dbReference type="GO" id="GO:0000155">
    <property type="term" value="F:phosphorelay sensor kinase activity"/>
    <property type="evidence" value="ECO:0007669"/>
    <property type="project" value="InterPro"/>
</dbReference>
<name>A0AA43XJ14_9CLOT</name>
<dbReference type="InterPro" id="IPR001789">
    <property type="entry name" value="Sig_transdc_resp-reg_receiver"/>
</dbReference>
<dbReference type="EMBL" id="SUMG01000003">
    <property type="protein sequence ID" value="NBG87693.1"/>
    <property type="molecule type" value="Genomic_DNA"/>
</dbReference>
<dbReference type="SUPFAM" id="SSF55874">
    <property type="entry name" value="ATPase domain of HSP90 chaperone/DNA topoisomerase II/histidine kinase"/>
    <property type="match status" value="1"/>
</dbReference>
<dbReference type="InterPro" id="IPR036097">
    <property type="entry name" value="HisK_dim/P_sf"/>
</dbReference>
<evidence type="ECO:0000256" key="10">
    <source>
        <dbReference type="ARBA" id="ARBA00024867"/>
    </source>
</evidence>
<dbReference type="PROSITE" id="PS50113">
    <property type="entry name" value="PAC"/>
    <property type="match status" value="1"/>
</dbReference>
<dbReference type="InterPro" id="IPR011006">
    <property type="entry name" value="CheY-like_superfamily"/>
</dbReference>
<dbReference type="Pfam" id="PF00072">
    <property type="entry name" value="Response_reg"/>
    <property type="match status" value="1"/>
</dbReference>
<dbReference type="PRINTS" id="PR00344">
    <property type="entry name" value="BCTRLSENSOR"/>
</dbReference>
<evidence type="ECO:0000256" key="2">
    <source>
        <dbReference type="ARBA" id="ARBA00004370"/>
    </source>
</evidence>
<evidence type="ECO:0000259" key="15">
    <source>
        <dbReference type="PROSITE" id="PS50113"/>
    </source>
</evidence>
<dbReference type="SMART" id="SM00388">
    <property type="entry name" value="HisKA"/>
    <property type="match status" value="1"/>
</dbReference>
<dbReference type="Pfam" id="PF13426">
    <property type="entry name" value="PAS_9"/>
    <property type="match status" value="2"/>
</dbReference>
<organism evidence="16 17">
    <name type="scientific">Isachenkonia alkalipeptolytica</name>
    <dbReference type="NCBI Taxonomy" id="2565777"/>
    <lineage>
        <taxon>Bacteria</taxon>
        <taxon>Bacillati</taxon>
        <taxon>Bacillota</taxon>
        <taxon>Clostridia</taxon>
        <taxon>Eubacteriales</taxon>
        <taxon>Clostridiaceae</taxon>
        <taxon>Isachenkonia</taxon>
    </lineage>
</organism>
<reference evidence="16 17" key="1">
    <citation type="submission" date="2019-04" db="EMBL/GenBank/DDBJ databases">
        <title>Isachenkonia alkalipeptolytica gen. nov. sp. nov. a new anaerobic, alkiliphilic organothrophic bacterium capable to reduce synthesized ferrihydrite isolated from a soda lake.</title>
        <authorList>
            <person name="Toshchakov S.V."/>
            <person name="Zavarzina D.G."/>
            <person name="Zhilina T.N."/>
            <person name="Kostrikina N.A."/>
            <person name="Kublanov I.V."/>
        </authorList>
    </citation>
    <scope>NUCLEOTIDE SEQUENCE [LARGE SCALE GENOMIC DNA]</scope>
    <source>
        <strain evidence="16 17">Z-1701</strain>
    </source>
</reference>
<feature type="domain" description="PAC" evidence="15">
    <location>
        <begin position="49"/>
        <end position="101"/>
    </location>
</feature>
<evidence type="ECO:0000256" key="11">
    <source>
        <dbReference type="PROSITE-ProRule" id="PRU00169"/>
    </source>
</evidence>
<dbReference type="CDD" id="cd00082">
    <property type="entry name" value="HisKA"/>
    <property type="match status" value="1"/>
</dbReference>
<dbReference type="SMART" id="SM00448">
    <property type="entry name" value="REC"/>
    <property type="match status" value="1"/>
</dbReference>
<dbReference type="Gene3D" id="1.10.287.130">
    <property type="match status" value="1"/>
</dbReference>
<dbReference type="Pfam" id="PF02518">
    <property type="entry name" value="HATPase_c"/>
    <property type="match status" value="1"/>
</dbReference>
<evidence type="ECO:0000256" key="4">
    <source>
        <dbReference type="ARBA" id="ARBA00018672"/>
    </source>
</evidence>
<dbReference type="InterPro" id="IPR005467">
    <property type="entry name" value="His_kinase_dom"/>
</dbReference>
<keyword evidence="7" id="KW-0418">Kinase</keyword>
<feature type="modified residue" description="4-aspartylphosphate" evidence="11">
    <location>
        <position position="690"/>
    </location>
</feature>
<dbReference type="Gene3D" id="3.30.450.40">
    <property type="match status" value="1"/>
</dbReference>
<evidence type="ECO:0000259" key="14">
    <source>
        <dbReference type="PROSITE" id="PS50110"/>
    </source>
</evidence>
<proteinExistence type="predicted"/>